<keyword evidence="1 2" id="KW-0418">Kinase</keyword>
<accession>A0ABW9M6X0</accession>
<keyword evidence="3" id="KW-1185">Reference proteome</keyword>
<dbReference type="SUPFAM" id="SSF56112">
    <property type="entry name" value="Protein kinase-like (PK-like)"/>
    <property type="match status" value="1"/>
</dbReference>
<dbReference type="Gene3D" id="3.30.200.20">
    <property type="entry name" value="Phosphorylase Kinase, domain 1"/>
    <property type="match status" value="1"/>
</dbReference>
<dbReference type="PIRSF" id="PIRSF006221">
    <property type="entry name" value="Ketosamine-3-kinase"/>
    <property type="match status" value="1"/>
</dbReference>
<dbReference type="GO" id="GO:0016301">
    <property type="term" value="F:kinase activity"/>
    <property type="evidence" value="ECO:0007669"/>
    <property type="project" value="UniProtKB-KW"/>
</dbReference>
<dbReference type="Gene3D" id="3.90.1200.10">
    <property type="match status" value="1"/>
</dbReference>
<dbReference type="PANTHER" id="PTHR12149">
    <property type="entry name" value="FRUCTOSAMINE 3 KINASE-RELATED PROTEIN"/>
    <property type="match status" value="1"/>
</dbReference>
<reference evidence="2 3" key="1">
    <citation type="journal article" date="2025" name="Anaerobe">
        <title>Description of Anaerococcus kampingiae sp. nov., Anaerococcus groningensis sp. nov., Anaerococcus martiniensis sp. nov., and Anaerococcus cruorum sp. nov., isolated from human clinical specimens.</title>
        <authorList>
            <person name="Boiten K.E."/>
            <person name="Meijer J."/>
            <person name="van Wezel E.M."/>
            <person name="Veloo A.C.M."/>
        </authorList>
    </citation>
    <scope>NUCLEOTIDE SEQUENCE [LARGE SCALE GENOMIC DNA]</scope>
    <source>
        <strain evidence="2 3">ENR0831</strain>
    </source>
</reference>
<evidence type="ECO:0000313" key="3">
    <source>
        <dbReference type="Proteomes" id="UP001637996"/>
    </source>
</evidence>
<name>A0ABW9M6X0_9FIRM</name>
<proteinExistence type="inferred from homology"/>
<gene>
    <name evidence="2" type="ORF">ACCQ41_01785</name>
</gene>
<organism evidence="2 3">
    <name type="scientific">Anaerococcus martiniensis</name>
    <dbReference type="NCBI Taxonomy" id="3115615"/>
    <lineage>
        <taxon>Bacteria</taxon>
        <taxon>Bacillati</taxon>
        <taxon>Bacillota</taxon>
        <taxon>Tissierellia</taxon>
        <taxon>Tissierellales</taxon>
        <taxon>Peptoniphilaceae</taxon>
        <taxon>Anaerococcus</taxon>
    </lineage>
</organism>
<evidence type="ECO:0000313" key="2">
    <source>
        <dbReference type="EMBL" id="MFO3664989.1"/>
    </source>
</evidence>
<comment type="similarity">
    <text evidence="1">Belongs to the fructosamine kinase family.</text>
</comment>
<dbReference type="PANTHER" id="PTHR12149:SF8">
    <property type="entry name" value="PROTEIN-RIBULOSAMINE 3-KINASE"/>
    <property type="match status" value="1"/>
</dbReference>
<dbReference type="RefSeq" id="WP_410030725.1">
    <property type="nucleotide sequence ID" value="NZ_JBGMEI010000002.1"/>
</dbReference>
<keyword evidence="1" id="KW-0808">Transferase</keyword>
<evidence type="ECO:0000256" key="1">
    <source>
        <dbReference type="PIRNR" id="PIRNR006221"/>
    </source>
</evidence>
<comment type="caution">
    <text evidence="2">The sequence shown here is derived from an EMBL/GenBank/DDBJ whole genome shotgun (WGS) entry which is preliminary data.</text>
</comment>
<dbReference type="EMBL" id="JBGMEI010000002">
    <property type="protein sequence ID" value="MFO3664989.1"/>
    <property type="molecule type" value="Genomic_DNA"/>
</dbReference>
<protein>
    <submittedName>
        <fullName evidence="2">Fructosamine kinase family protein</fullName>
    </submittedName>
</protein>
<dbReference type="InterPro" id="IPR011009">
    <property type="entry name" value="Kinase-like_dom_sf"/>
</dbReference>
<dbReference type="Proteomes" id="UP001637996">
    <property type="component" value="Unassembled WGS sequence"/>
</dbReference>
<dbReference type="Pfam" id="PF03881">
    <property type="entry name" value="Fructosamin_kin"/>
    <property type="match status" value="1"/>
</dbReference>
<dbReference type="InterPro" id="IPR016477">
    <property type="entry name" value="Fructo-/Ketosamine-3-kinase"/>
</dbReference>
<sequence length="283" mass="32912">MEKFIGNLPIEVTDIRASRGGDVNDAYKIYSADKLYYMLVQKNCDDSFYDGEIAGLKLFEEIGINAPRVIDHGFVDGDTYLLLSFLEEASKGSQSELAEVVAKMHQKKSPNGKFGFDYPYRGSQTTFSNDWKDTWAEVFLEERMNVLAKQLMDMNLWTDYDYEKFEKVYLIMDNELKNQKSQASLLHGDLWGGNYMFLSDGSPALFDPSPFYGDREFDIGITTVFGGFTDEFYQRYNEIYPLEDGYRLRLEFYRLYLYMVHLVKFGEMYESSVNATMENILNF</sequence>